<keyword evidence="5" id="KW-0804">Transcription</keyword>
<evidence type="ECO:0000256" key="4">
    <source>
        <dbReference type="ARBA" id="ARBA00023125"/>
    </source>
</evidence>
<dbReference type="SUPFAM" id="SSF46894">
    <property type="entry name" value="C-terminal effector domain of the bipartite response regulators"/>
    <property type="match status" value="1"/>
</dbReference>
<reference evidence="8 9" key="1">
    <citation type="submission" date="2021-01" db="EMBL/GenBank/DDBJ databases">
        <title>Genomic Encyclopedia of Type Strains, Phase IV (KMG-IV): sequencing the most valuable type-strain genomes for metagenomic binning, comparative biology and taxonomic classification.</title>
        <authorList>
            <person name="Goeker M."/>
        </authorList>
    </citation>
    <scope>NUCLEOTIDE SEQUENCE [LARGE SCALE GENOMIC DNA]</scope>
    <source>
        <strain evidence="8 9">DSM 105453</strain>
    </source>
</reference>
<dbReference type="InterPro" id="IPR011990">
    <property type="entry name" value="TPR-like_helical_dom_sf"/>
</dbReference>
<evidence type="ECO:0000256" key="1">
    <source>
        <dbReference type="ARBA" id="ARBA00004496"/>
    </source>
</evidence>
<proteinExistence type="predicted"/>
<feature type="modified residue" description="4-aspartylphosphate" evidence="6">
    <location>
        <position position="53"/>
    </location>
</feature>
<comment type="subcellular location">
    <subcellularLocation>
        <location evidence="1">Cytoplasm</location>
    </subcellularLocation>
</comment>
<dbReference type="PROSITE" id="PS50110">
    <property type="entry name" value="RESPONSE_REGULATORY"/>
    <property type="match status" value="1"/>
</dbReference>
<dbReference type="InterPro" id="IPR005158">
    <property type="entry name" value="BTAD"/>
</dbReference>
<dbReference type="SMART" id="SM00448">
    <property type="entry name" value="REC"/>
    <property type="match status" value="1"/>
</dbReference>
<protein>
    <submittedName>
        <fullName evidence="8">Two-component SAPR family response regulator</fullName>
    </submittedName>
</protein>
<dbReference type="SUPFAM" id="SSF48452">
    <property type="entry name" value="TPR-like"/>
    <property type="match status" value="1"/>
</dbReference>
<name>A0ABS2R366_9BACI</name>
<keyword evidence="9" id="KW-1185">Reference proteome</keyword>
<evidence type="ECO:0000256" key="6">
    <source>
        <dbReference type="PROSITE-ProRule" id="PRU00169"/>
    </source>
</evidence>
<keyword evidence="4" id="KW-0238">DNA-binding</keyword>
<comment type="caution">
    <text evidence="8">The sequence shown here is derived from an EMBL/GenBank/DDBJ whole genome shotgun (WGS) entry which is preliminary data.</text>
</comment>
<accession>A0ABS2R366</accession>
<keyword evidence="3" id="KW-0805">Transcription regulation</keyword>
<dbReference type="InterPro" id="IPR036388">
    <property type="entry name" value="WH-like_DNA-bd_sf"/>
</dbReference>
<dbReference type="Pfam" id="PF00072">
    <property type="entry name" value="Response_reg"/>
    <property type="match status" value="1"/>
</dbReference>
<organism evidence="8 9">
    <name type="scientific">Siminovitchia thermophila</name>
    <dbReference type="NCBI Taxonomy" id="1245522"/>
    <lineage>
        <taxon>Bacteria</taxon>
        <taxon>Bacillati</taxon>
        <taxon>Bacillota</taxon>
        <taxon>Bacilli</taxon>
        <taxon>Bacillales</taxon>
        <taxon>Bacillaceae</taxon>
        <taxon>Siminovitchia</taxon>
    </lineage>
</organism>
<keyword evidence="6" id="KW-0597">Phosphoprotein</keyword>
<evidence type="ECO:0000256" key="3">
    <source>
        <dbReference type="ARBA" id="ARBA00023015"/>
    </source>
</evidence>
<gene>
    <name evidence="8" type="ORF">JOC94_000810</name>
</gene>
<sequence length="389" mass="45844">MRVILVDDEALALEHMEHLLVKISGVEIVGKFQNPFRALEASLRERPDVIFLDIDMLEINGIEIAEQIQSSYPEILVVFVTAYDEYAVKAFEINAMDYVIKPVQRTRLAETVRRLKKRVPSQAISSDGSGIICCFQTLQFKRSMWDSEFVDVYWRTSKARELFSFLIQHRGRPVRKDILLDMLWPEVDDKKGYAQLYAAIYQIRRTLSAIQMNITISSLDHSYVLELNEVKLDVDEWQNGMAALTSGSDENVVKHQNLMTLYRGDYLAEEGYLWAESERERLRILWLHYINMMTDHFVSNGKYTEAILLYRRVQVLHPYVDSSYFMLMKLYDLLGDHHSVEQQYKHLRNMLKEEYDMKPKPTIEKWYEKWKSEMNRHKNGDGNNECRSL</sequence>
<evidence type="ECO:0000259" key="7">
    <source>
        <dbReference type="PROSITE" id="PS50110"/>
    </source>
</evidence>
<evidence type="ECO:0000313" key="9">
    <source>
        <dbReference type="Proteomes" id="UP000823485"/>
    </source>
</evidence>
<dbReference type="PANTHER" id="PTHR35807:SF2">
    <property type="entry name" value="TRANSCRIPTIONAL ACTIVATOR DOMAIN"/>
    <property type="match status" value="1"/>
</dbReference>
<dbReference type="InterPro" id="IPR001789">
    <property type="entry name" value="Sig_transdc_resp-reg_receiver"/>
</dbReference>
<dbReference type="InterPro" id="IPR051677">
    <property type="entry name" value="AfsR-DnrI-RedD_regulator"/>
</dbReference>
<dbReference type="SUPFAM" id="SSF52172">
    <property type="entry name" value="CheY-like"/>
    <property type="match status" value="1"/>
</dbReference>
<dbReference type="Gene3D" id="3.40.50.2300">
    <property type="match status" value="1"/>
</dbReference>
<dbReference type="PANTHER" id="PTHR35807">
    <property type="entry name" value="TRANSCRIPTIONAL REGULATOR REDD-RELATED"/>
    <property type="match status" value="1"/>
</dbReference>
<dbReference type="SMART" id="SM01043">
    <property type="entry name" value="BTAD"/>
    <property type="match status" value="1"/>
</dbReference>
<dbReference type="Gene3D" id="1.25.40.10">
    <property type="entry name" value="Tetratricopeptide repeat domain"/>
    <property type="match status" value="1"/>
</dbReference>
<dbReference type="Proteomes" id="UP000823485">
    <property type="component" value="Unassembled WGS sequence"/>
</dbReference>
<evidence type="ECO:0000256" key="5">
    <source>
        <dbReference type="ARBA" id="ARBA00023163"/>
    </source>
</evidence>
<feature type="domain" description="Response regulatory" evidence="7">
    <location>
        <begin position="2"/>
        <end position="116"/>
    </location>
</feature>
<evidence type="ECO:0000313" key="8">
    <source>
        <dbReference type="EMBL" id="MBM7713840.1"/>
    </source>
</evidence>
<dbReference type="InterPro" id="IPR016032">
    <property type="entry name" value="Sig_transdc_resp-reg_C-effctor"/>
</dbReference>
<keyword evidence="2" id="KW-0902">Two-component regulatory system</keyword>
<evidence type="ECO:0000256" key="2">
    <source>
        <dbReference type="ARBA" id="ARBA00023012"/>
    </source>
</evidence>
<dbReference type="InterPro" id="IPR011006">
    <property type="entry name" value="CheY-like_superfamily"/>
</dbReference>
<dbReference type="Gene3D" id="1.10.10.10">
    <property type="entry name" value="Winged helix-like DNA-binding domain superfamily/Winged helix DNA-binding domain"/>
    <property type="match status" value="1"/>
</dbReference>
<dbReference type="Pfam" id="PF03704">
    <property type="entry name" value="BTAD"/>
    <property type="match status" value="1"/>
</dbReference>
<dbReference type="EMBL" id="JAFBFH010000004">
    <property type="protein sequence ID" value="MBM7713840.1"/>
    <property type="molecule type" value="Genomic_DNA"/>
</dbReference>